<evidence type="ECO:0000313" key="4">
    <source>
        <dbReference type="EMBL" id="KAK6119054.1"/>
    </source>
</evidence>
<accession>A0ABR0U9N9</accession>
<comment type="subcellular location">
    <subcellularLocation>
        <location evidence="1">Membrane</location>
        <topology evidence="1">Single-pass membrane protein</topology>
    </subcellularLocation>
</comment>
<organism evidence="4 5">
    <name type="scientific">Rehmannia glutinosa</name>
    <name type="common">Chinese foxglove</name>
    <dbReference type="NCBI Taxonomy" id="99300"/>
    <lineage>
        <taxon>Eukaryota</taxon>
        <taxon>Viridiplantae</taxon>
        <taxon>Streptophyta</taxon>
        <taxon>Embryophyta</taxon>
        <taxon>Tracheophyta</taxon>
        <taxon>Spermatophyta</taxon>
        <taxon>Magnoliopsida</taxon>
        <taxon>eudicotyledons</taxon>
        <taxon>Gunneridae</taxon>
        <taxon>Pentapetalae</taxon>
        <taxon>asterids</taxon>
        <taxon>lamiids</taxon>
        <taxon>Lamiales</taxon>
        <taxon>Orobanchaceae</taxon>
        <taxon>Rehmannieae</taxon>
        <taxon>Rehmannia</taxon>
    </lineage>
</organism>
<keyword evidence="2" id="KW-0732">Signal</keyword>
<evidence type="ECO:0000313" key="5">
    <source>
        <dbReference type="Proteomes" id="UP001318860"/>
    </source>
</evidence>
<dbReference type="Proteomes" id="UP001318860">
    <property type="component" value="Unassembled WGS sequence"/>
</dbReference>
<evidence type="ECO:0000259" key="3">
    <source>
        <dbReference type="Pfam" id="PF13947"/>
    </source>
</evidence>
<evidence type="ECO:0000256" key="2">
    <source>
        <dbReference type="ARBA" id="ARBA00022729"/>
    </source>
</evidence>
<dbReference type="InterPro" id="IPR025287">
    <property type="entry name" value="WAK_GUB"/>
</dbReference>
<protein>
    <recommendedName>
        <fullName evidence="3">Wall-associated receptor kinase galacturonan-binding domain-containing protein</fullName>
    </recommendedName>
</protein>
<dbReference type="PANTHER" id="PTHR33355:SF14">
    <property type="entry name" value="WALL-ASSOCIATED RECEPTOR KINASE GALACTURONAN-BINDING DOMAIN-CONTAINING PROTEIN"/>
    <property type="match status" value="1"/>
</dbReference>
<name>A0ABR0U9N9_REHGL</name>
<dbReference type="Pfam" id="PF13947">
    <property type="entry name" value="GUB_WAK_bind"/>
    <property type="match status" value="1"/>
</dbReference>
<sequence>MGYFNLGRFSFSYNLKFWLIYGACFSSSVYVEGDIETRVYNDSINGDIKSIPEICVRRDGIDVNIHFNTQEQDMLILIFFTLFSLTYASPLNECPKCGTTEVPYPLSTSRDCGKPDYKLNCNNGTLEFVSAGNFSYRVLSINPNASRLVIQPPFIVQNTCLSSDLGLNGFRIDDNSPFNISKSNTVMLFNCSENILLSPLNCSSTSPCRDFEARAQQGIGCRNTLCCSYLKDSAMTSRRIRIRVGGCSAYTSVVDFKPEISVDAWPYGIELQWLPPN</sequence>
<feature type="domain" description="Wall-associated receptor kinase galacturonan-binding" evidence="3">
    <location>
        <begin position="94"/>
        <end position="150"/>
    </location>
</feature>
<dbReference type="EMBL" id="JABTTQ020003259">
    <property type="protein sequence ID" value="KAK6119054.1"/>
    <property type="molecule type" value="Genomic_DNA"/>
</dbReference>
<keyword evidence="5" id="KW-1185">Reference proteome</keyword>
<gene>
    <name evidence="4" type="ORF">DH2020_047204</name>
</gene>
<proteinExistence type="predicted"/>
<reference evidence="4 5" key="1">
    <citation type="journal article" date="2021" name="Comput. Struct. Biotechnol. J.">
        <title>De novo genome assembly of the potent medicinal plant Rehmannia glutinosa using nanopore technology.</title>
        <authorList>
            <person name="Ma L."/>
            <person name="Dong C."/>
            <person name="Song C."/>
            <person name="Wang X."/>
            <person name="Zheng X."/>
            <person name="Niu Y."/>
            <person name="Chen S."/>
            <person name="Feng W."/>
        </authorList>
    </citation>
    <scope>NUCLEOTIDE SEQUENCE [LARGE SCALE GENOMIC DNA]</scope>
    <source>
        <strain evidence="4">DH-2019</strain>
    </source>
</reference>
<comment type="caution">
    <text evidence="4">The sequence shown here is derived from an EMBL/GenBank/DDBJ whole genome shotgun (WGS) entry which is preliminary data.</text>
</comment>
<evidence type="ECO:0000256" key="1">
    <source>
        <dbReference type="ARBA" id="ARBA00004167"/>
    </source>
</evidence>
<dbReference type="PANTHER" id="PTHR33355">
    <property type="entry name" value="WALL-ASSOCIATED RECEPTOR KINASE CARBOXY-TERMINAL PROTEIN-RELATED"/>
    <property type="match status" value="1"/>
</dbReference>